<feature type="transmembrane region" description="Helical" evidence="13">
    <location>
        <begin position="1492"/>
        <end position="1512"/>
    </location>
</feature>
<evidence type="ECO:0000256" key="9">
    <source>
        <dbReference type="ARBA" id="ARBA00022967"/>
    </source>
</evidence>
<dbReference type="Gene3D" id="1.20.1110.10">
    <property type="entry name" value="Calcium-transporting ATPase, transmembrane domain"/>
    <property type="match status" value="1"/>
</dbReference>
<dbReference type="SFLD" id="SFLDF00027">
    <property type="entry name" value="p-type_atpase"/>
    <property type="match status" value="1"/>
</dbReference>
<dbReference type="GO" id="GO:0006874">
    <property type="term" value="P:intracellular calcium ion homeostasis"/>
    <property type="evidence" value="ECO:0007669"/>
    <property type="project" value="TreeGrafter"/>
</dbReference>
<dbReference type="RefSeq" id="XP_017992910.1">
    <property type="nucleotide sequence ID" value="XM_018136802.1"/>
</dbReference>
<dbReference type="FunFam" id="1.20.1110.10:FF:000023">
    <property type="entry name" value="Cation-transporting ATPase"/>
    <property type="match status" value="1"/>
</dbReference>
<organism evidence="17 18">
    <name type="scientific">Malassezia pachydermatis</name>
    <dbReference type="NCBI Taxonomy" id="77020"/>
    <lineage>
        <taxon>Eukaryota</taxon>
        <taxon>Fungi</taxon>
        <taxon>Dikarya</taxon>
        <taxon>Basidiomycota</taxon>
        <taxon>Ustilaginomycotina</taxon>
        <taxon>Malasseziomycetes</taxon>
        <taxon>Malasseziales</taxon>
        <taxon>Malasseziaceae</taxon>
        <taxon>Malassezia</taxon>
    </lineage>
</organism>
<feature type="domain" description="P-type ATPase A" evidence="15">
    <location>
        <begin position="624"/>
        <end position="754"/>
    </location>
</feature>
<dbReference type="InterPro" id="IPR036412">
    <property type="entry name" value="HAD-like_sf"/>
</dbReference>
<dbReference type="Gene3D" id="2.70.150.10">
    <property type="entry name" value="Calcium-transporting ATPase, cytoplasmic transduction domain A"/>
    <property type="match status" value="1"/>
</dbReference>
<dbReference type="Pfam" id="PF12409">
    <property type="entry name" value="P5-ATPase"/>
    <property type="match status" value="1"/>
</dbReference>
<dbReference type="InterPro" id="IPR018303">
    <property type="entry name" value="ATPase_P-typ_P_site"/>
</dbReference>
<evidence type="ECO:0000256" key="13">
    <source>
        <dbReference type="RuleBase" id="RU362082"/>
    </source>
</evidence>
<evidence type="ECO:0000256" key="14">
    <source>
        <dbReference type="SAM" id="MobiDB-lite"/>
    </source>
</evidence>
<feature type="compositionally biased region" description="Basic and acidic residues" evidence="14">
    <location>
        <begin position="158"/>
        <end position="173"/>
    </location>
</feature>
<dbReference type="GO" id="GO:0019829">
    <property type="term" value="F:ATPase-coupled monoatomic cation transmembrane transporter activity"/>
    <property type="evidence" value="ECO:0007669"/>
    <property type="project" value="UniProtKB-UniRule"/>
</dbReference>
<evidence type="ECO:0000256" key="2">
    <source>
        <dbReference type="ARBA" id="ARBA00006000"/>
    </source>
</evidence>
<feature type="transmembrane region" description="Helical" evidence="13">
    <location>
        <begin position="1336"/>
        <end position="1355"/>
    </location>
</feature>
<dbReference type="InterPro" id="IPR047821">
    <property type="entry name" value="P5B-type_ATPase"/>
</dbReference>
<dbReference type="EMBL" id="LGAV01000002">
    <property type="protein sequence ID" value="KOS15278.1"/>
    <property type="molecule type" value="Genomic_DNA"/>
</dbReference>
<dbReference type="SUPFAM" id="SSF56784">
    <property type="entry name" value="HAD-like"/>
    <property type="match status" value="1"/>
</dbReference>
<dbReference type="FunFam" id="2.70.150.10:FF:000119">
    <property type="entry name" value="Cation-transporting ATPase"/>
    <property type="match status" value="1"/>
</dbReference>
<feature type="compositionally biased region" description="Basic and acidic residues" evidence="14">
    <location>
        <begin position="184"/>
        <end position="197"/>
    </location>
</feature>
<feature type="compositionally biased region" description="Basic and acidic residues" evidence="14">
    <location>
        <begin position="222"/>
        <end position="236"/>
    </location>
</feature>
<dbReference type="SUPFAM" id="SSF81665">
    <property type="entry name" value="Calcium ATPase, transmembrane domain M"/>
    <property type="match status" value="1"/>
</dbReference>
<evidence type="ECO:0000256" key="12">
    <source>
        <dbReference type="ARBA" id="ARBA00049360"/>
    </source>
</evidence>
<evidence type="ECO:0000256" key="4">
    <source>
        <dbReference type="ARBA" id="ARBA00022692"/>
    </source>
</evidence>
<feature type="transmembrane region" description="Helical" evidence="13">
    <location>
        <begin position="1376"/>
        <end position="1397"/>
    </location>
</feature>
<evidence type="ECO:0000259" key="16">
    <source>
        <dbReference type="Pfam" id="PF12409"/>
    </source>
</evidence>
<feature type="region of interest" description="Disordered" evidence="14">
    <location>
        <begin position="222"/>
        <end position="285"/>
    </location>
</feature>
<dbReference type="PRINTS" id="PR00119">
    <property type="entry name" value="CATATPASE"/>
</dbReference>
<dbReference type="NCBIfam" id="TIGR01494">
    <property type="entry name" value="ATPase_P-type"/>
    <property type="match status" value="1"/>
</dbReference>
<keyword evidence="3" id="KW-0597">Phosphoprotein</keyword>
<comment type="subcellular location">
    <subcellularLocation>
        <location evidence="1 13">Membrane</location>
        <topology evidence="1 13">Multi-pass membrane protein</topology>
    </subcellularLocation>
</comment>
<dbReference type="GO" id="GO:0016020">
    <property type="term" value="C:membrane"/>
    <property type="evidence" value="ECO:0007669"/>
    <property type="project" value="UniProtKB-SubCell"/>
</dbReference>
<keyword evidence="6 13" id="KW-0547">Nucleotide-binding</keyword>
<dbReference type="InterPro" id="IPR006544">
    <property type="entry name" value="P-type_TPase_V"/>
</dbReference>
<evidence type="ECO:0000256" key="8">
    <source>
        <dbReference type="ARBA" id="ARBA00022842"/>
    </source>
</evidence>
<dbReference type="GO" id="GO:0016887">
    <property type="term" value="F:ATP hydrolysis activity"/>
    <property type="evidence" value="ECO:0007669"/>
    <property type="project" value="InterPro"/>
</dbReference>
<feature type="transmembrane region" description="Helical" evidence="13">
    <location>
        <begin position="390"/>
        <end position="411"/>
    </location>
</feature>
<comment type="catalytic activity">
    <reaction evidence="12 13">
        <text>ATP + H2O = ADP + phosphate + H(+)</text>
        <dbReference type="Rhea" id="RHEA:13065"/>
        <dbReference type="ChEBI" id="CHEBI:15377"/>
        <dbReference type="ChEBI" id="CHEBI:15378"/>
        <dbReference type="ChEBI" id="CHEBI:30616"/>
        <dbReference type="ChEBI" id="CHEBI:43474"/>
        <dbReference type="ChEBI" id="CHEBI:456216"/>
    </reaction>
</comment>
<comment type="similarity">
    <text evidence="2 13">Belongs to the cation transport ATPase (P-type) (TC 3.A.3) family. Type V subfamily.</text>
</comment>
<dbReference type="InterPro" id="IPR008250">
    <property type="entry name" value="ATPase_P-typ_transduc_dom_A_sf"/>
</dbReference>
<keyword evidence="7 13" id="KW-0067">ATP-binding</keyword>
<evidence type="ECO:0000259" key="15">
    <source>
        <dbReference type="Pfam" id="PF00122"/>
    </source>
</evidence>
<dbReference type="Proteomes" id="UP000037751">
    <property type="component" value="Unassembled WGS sequence"/>
</dbReference>
<dbReference type="InterPro" id="IPR023214">
    <property type="entry name" value="HAD_sf"/>
</dbReference>
<dbReference type="InterPro" id="IPR047819">
    <property type="entry name" value="P5A-ATPase_N"/>
</dbReference>
<feature type="transmembrane region" description="Helical" evidence="13">
    <location>
        <begin position="1423"/>
        <end position="1442"/>
    </location>
</feature>
<evidence type="ECO:0000256" key="7">
    <source>
        <dbReference type="ARBA" id="ARBA00022840"/>
    </source>
</evidence>
<evidence type="ECO:0000256" key="10">
    <source>
        <dbReference type="ARBA" id="ARBA00022989"/>
    </source>
</evidence>
<proteinExistence type="inferred from homology"/>
<dbReference type="PROSITE" id="PS00154">
    <property type="entry name" value="ATPASE_E1_E2"/>
    <property type="match status" value="1"/>
</dbReference>
<keyword evidence="8 13" id="KW-0460">Magnesium</keyword>
<evidence type="ECO:0000256" key="6">
    <source>
        <dbReference type="ARBA" id="ARBA00022741"/>
    </source>
</evidence>
<dbReference type="EC" id="7.2.2.-" evidence="13"/>
<dbReference type="SUPFAM" id="SSF81660">
    <property type="entry name" value="Metal cation-transporting ATPase, ATP-binding domain N"/>
    <property type="match status" value="1"/>
</dbReference>
<feature type="compositionally biased region" description="Basic residues" evidence="14">
    <location>
        <begin position="132"/>
        <end position="144"/>
    </location>
</feature>
<dbReference type="Pfam" id="PF00122">
    <property type="entry name" value="E1-E2_ATPase"/>
    <property type="match status" value="1"/>
</dbReference>
<dbReference type="GO" id="GO:0046872">
    <property type="term" value="F:metal ion binding"/>
    <property type="evidence" value="ECO:0007669"/>
    <property type="project" value="UniProtKB-UniRule"/>
</dbReference>
<evidence type="ECO:0000256" key="5">
    <source>
        <dbReference type="ARBA" id="ARBA00022723"/>
    </source>
</evidence>
<keyword evidence="9 13" id="KW-1278">Translocase</keyword>
<feature type="domain" description="P5B-type ATPase N-terminal" evidence="16">
    <location>
        <begin position="374"/>
        <end position="507"/>
    </location>
</feature>
<feature type="transmembrane region" description="Helical" evidence="13">
    <location>
        <begin position="1312"/>
        <end position="1330"/>
    </location>
</feature>
<evidence type="ECO:0000256" key="11">
    <source>
        <dbReference type="ARBA" id="ARBA00023136"/>
    </source>
</evidence>
<feature type="transmembrane region" description="Helical" evidence="13">
    <location>
        <begin position="586"/>
        <end position="606"/>
    </location>
</feature>
<dbReference type="OrthoDB" id="48943at2759"/>
<dbReference type="PANTHER" id="PTHR45630">
    <property type="entry name" value="CATION-TRANSPORTING ATPASE-RELATED"/>
    <property type="match status" value="1"/>
</dbReference>
<keyword evidence="10 13" id="KW-1133">Transmembrane helix</keyword>
<feature type="transmembrane region" description="Helical" evidence="13">
    <location>
        <begin position="769"/>
        <end position="789"/>
    </location>
</feature>
<keyword evidence="5 13" id="KW-0479">Metal-binding</keyword>
<dbReference type="InterPro" id="IPR023299">
    <property type="entry name" value="ATPase_P-typ_cyto_dom_N"/>
</dbReference>
<dbReference type="InterPro" id="IPR059000">
    <property type="entry name" value="ATPase_P-type_domA"/>
</dbReference>
<dbReference type="Gene3D" id="3.40.1110.10">
    <property type="entry name" value="Calcium-transporting ATPase, cytoplasmic domain N"/>
    <property type="match status" value="1"/>
</dbReference>
<feature type="compositionally biased region" description="Low complexity" evidence="14">
    <location>
        <begin position="266"/>
        <end position="280"/>
    </location>
</feature>
<dbReference type="NCBIfam" id="TIGR01657">
    <property type="entry name" value="P-ATPase-V"/>
    <property type="match status" value="1"/>
</dbReference>
<dbReference type="Gene3D" id="3.40.50.1000">
    <property type="entry name" value="HAD superfamily/HAD-like"/>
    <property type="match status" value="1"/>
</dbReference>
<evidence type="ECO:0000256" key="3">
    <source>
        <dbReference type="ARBA" id="ARBA00022553"/>
    </source>
</evidence>
<dbReference type="STRING" id="77020.A0A0M8MNR9"/>
<accession>A0A0M8MNR9</accession>
<dbReference type="GO" id="GO:0015662">
    <property type="term" value="F:P-type ion transporter activity"/>
    <property type="evidence" value="ECO:0007669"/>
    <property type="project" value="InterPro"/>
</dbReference>
<keyword evidence="11 13" id="KW-0472">Membrane</keyword>
<protein>
    <recommendedName>
        <fullName evidence="13">Cation-transporting ATPase</fullName>
        <ecNumber evidence="13">7.2.2.-</ecNumber>
    </recommendedName>
</protein>
<reference evidence="17 18" key="1">
    <citation type="submission" date="2015-07" db="EMBL/GenBank/DDBJ databases">
        <title>Draft Genome Sequence of Malassezia furfur CBS1878 and Malassezia pachydermatis CBS1879.</title>
        <authorList>
            <person name="Triana S."/>
            <person name="Ohm R."/>
            <person name="Gonzalez A."/>
            <person name="DeCock H."/>
            <person name="Restrepo S."/>
            <person name="Celis A."/>
        </authorList>
    </citation>
    <scope>NUCLEOTIDE SEQUENCE [LARGE SCALE GENOMIC DNA]</scope>
    <source>
        <strain evidence="17 18">CBS 1879</strain>
    </source>
</reference>
<dbReference type="PANTHER" id="PTHR45630:SF8">
    <property type="entry name" value="CATION-TRANSPORTING ATPASE"/>
    <property type="match status" value="1"/>
</dbReference>
<feature type="compositionally biased region" description="Acidic residues" evidence="14">
    <location>
        <begin position="243"/>
        <end position="262"/>
    </location>
</feature>
<feature type="region of interest" description="Disordered" evidence="14">
    <location>
        <begin position="1"/>
        <end position="48"/>
    </location>
</feature>
<feature type="transmembrane region" description="Helical" evidence="13">
    <location>
        <begin position="1454"/>
        <end position="1472"/>
    </location>
</feature>
<dbReference type="CDD" id="cd07542">
    <property type="entry name" value="P-type_ATPase_cation"/>
    <property type="match status" value="1"/>
</dbReference>
<dbReference type="InterPro" id="IPR023298">
    <property type="entry name" value="ATPase_P-typ_TM_dom_sf"/>
</dbReference>
<evidence type="ECO:0000256" key="1">
    <source>
        <dbReference type="ARBA" id="ARBA00004141"/>
    </source>
</evidence>
<feature type="compositionally biased region" description="Low complexity" evidence="14">
    <location>
        <begin position="145"/>
        <end position="157"/>
    </location>
</feature>
<feature type="region of interest" description="Disordered" evidence="14">
    <location>
        <begin position="63"/>
        <end position="206"/>
    </location>
</feature>
<dbReference type="FunFam" id="3.40.50.1000:FF:000068">
    <property type="entry name" value="Cation-transporting ATPase"/>
    <property type="match status" value="1"/>
</dbReference>
<keyword evidence="18" id="KW-1185">Reference proteome</keyword>
<comment type="caution">
    <text evidence="17">The sequence shown here is derived from an EMBL/GenBank/DDBJ whole genome shotgun (WGS) entry which is preliminary data.</text>
</comment>
<dbReference type="GeneID" id="28728677"/>
<dbReference type="VEuPathDB" id="FungiDB:Malapachy_2310"/>
<dbReference type="FunFam" id="3.40.1110.10:FF:000057">
    <property type="entry name" value="Cation-transporting ATPase"/>
    <property type="match status" value="1"/>
</dbReference>
<sequence>MPSSQRPRQESLPDLADEQYQAPFSMAPIRAQDEHGDTGSVFAPSSVASSFFDERELREAEAWVREGHRPGEDDEEEAYVSTQPKGRRRRDSQVGSYDDHNTIFDGPSAEFVPSSVTSMHHVMSRPSFQSYSKRRHHHHTRASRSGRAGSSVRSRGLSSRDHSPSSQHTHESGVSHAASVISYRKRDFPGMRHRGSEDVLDDGTGASSSLIGSLFASFRGEREDGVHLDDESRAEWSEQVSDLLDDEEEYMDDDDDVDLLDEASDHSSFSSRQQGSPSRSMIPNVFGEPDAFYDPRYEAREDGTDMPFDDPAMGAKPVHLKDYPDAAQQLLTVGAPSTEPPPAATDPLSDEAQKSSVWLDKTCRKKQQIYLVDEDTLIRISGYRTRSDRYWLYMLACILTLGAFGLFSLWFPRWRLQHVLEEAEFSEAEFVVVENQWGDLSQEPFISVPFARPLKSVFPATSRDPPCTHAEAQAMLQDDYEPPAASGTEEIVDLIMFEYRYTRFLLHPPTGRFRTIKDWRDASWTSPEALRPGITDDLQRERHIFFGPNIIEIAGKSTMELLVGEVLHPFYIFQIVSIALWSLDDYYYYAFCIAAISVGSIASTLIETKKTIARMREMNRFVCMVRVLRDGAWVEMDSSALVPGDVYDASDPSLAVLPADSVLLSGDAIVNESMLTGESVPISKQPVSVQAMETLQTTRSDLATHLAKHFLFAGTKVIRIRPVLSSTGSNDDLSAKAMVIRTGFHTTKGSLVRGMLFPKPMGFKFYRDSFRFIGFLAGIAMIGLCFNAINFVQLGIAWSTLIIRVLDLVTVVVPPALPATMSIGTAFAIVRLRKMGVFCISPTRVNMGGKVNVVCFDKTGTLTEDGLDVLGARTIDAQTMQFRELHPTCDELPATSGEDEELALLHALATCHGLKVVDGEVIGDPLDVKMFEFTNWTIDEGETPDPASLAKGPERPPALVQTVVRPRGSAAFHTEDAMQSQPVSSSLLEIGVIRTFEFISALRRMSVIVKQLHASSMQVFVKGAPEALVDICRRDTLPGDFEDLLSYYTQHGYRVIACAGKTMPGLSWVEAQRMSRERAESDLTFLGLIVFENKLKPGSTPAITTLRNAHIGCKMVTGDNPRTAVSVARECGILGPSTTVFLASFVQGSPEQPNDVVLSWTSTDDETVKLNPDTLKPIDPDPFRIDLGEHHVLEYELVITGDVFRWMTDYAPIELVRRMLIKGTIFARMSPDEKHDLVDRLQELGYTVGMCGDGANDCGALKAADIGISLSEAEASVAAPFTSTRPDISCVIEVIKEGRAALVTSFSCFKYMALYSLIQFTSITILYNLASSLGDFQFLYIDLFIILPVAVAMARTQPYPTLHTKRPTANLVSKKVLLSMIGQVVICSLTQAFTFFLTRRQEWYEAPELNIDELNVVNAENSALFLVSSFQYITVAAVFSVGPPFRQPIYTNPMLLASLTSLGCLSTYFLFVRQGFFFDLLGLVEFPPAFHWKLFAVVLVNTTACFVFESYLMSPTLHCVKFVQRVLFHRGRRHDKIRTHNQKAYKAILRSLNDPTEA</sequence>
<dbReference type="SFLD" id="SFLDG00002">
    <property type="entry name" value="C1.7:_P-type_atpase_like"/>
    <property type="match status" value="1"/>
</dbReference>
<keyword evidence="4 13" id="KW-0812">Transmembrane</keyword>
<dbReference type="InterPro" id="IPR044492">
    <property type="entry name" value="P_typ_ATPase_HD_dom"/>
</dbReference>
<dbReference type="SFLD" id="SFLDS00003">
    <property type="entry name" value="Haloacid_Dehalogenase"/>
    <property type="match status" value="1"/>
</dbReference>
<evidence type="ECO:0000313" key="17">
    <source>
        <dbReference type="EMBL" id="KOS15278.1"/>
    </source>
</evidence>
<evidence type="ECO:0000313" key="18">
    <source>
        <dbReference type="Proteomes" id="UP000037751"/>
    </source>
</evidence>
<dbReference type="Pfam" id="PF13246">
    <property type="entry name" value="Cation_ATPase"/>
    <property type="match status" value="1"/>
</dbReference>
<name>A0A0M8MNR9_9BASI</name>
<dbReference type="GO" id="GO:0005524">
    <property type="term" value="F:ATP binding"/>
    <property type="evidence" value="ECO:0007669"/>
    <property type="project" value="UniProtKB-UniRule"/>
</dbReference>
<dbReference type="SUPFAM" id="SSF81653">
    <property type="entry name" value="Calcium ATPase, transduction domain A"/>
    <property type="match status" value="1"/>
</dbReference>
<dbReference type="InterPro" id="IPR001757">
    <property type="entry name" value="P_typ_ATPase"/>
</dbReference>
<gene>
    <name evidence="17" type="ORF">Malapachy_2310</name>
</gene>
<feature type="transmembrane region" description="Helical" evidence="13">
    <location>
        <begin position="801"/>
        <end position="830"/>
    </location>
</feature>
<feature type="transmembrane region" description="Helical" evidence="13">
    <location>
        <begin position="561"/>
        <end position="580"/>
    </location>
</feature>